<dbReference type="EMBL" id="MT141491">
    <property type="protein sequence ID" value="QJA63169.1"/>
    <property type="molecule type" value="Genomic_DNA"/>
</dbReference>
<organism evidence="1">
    <name type="scientific">viral metagenome</name>
    <dbReference type="NCBI Taxonomy" id="1070528"/>
    <lineage>
        <taxon>unclassified sequences</taxon>
        <taxon>metagenomes</taxon>
        <taxon>organismal metagenomes</taxon>
    </lineage>
</organism>
<proteinExistence type="predicted"/>
<dbReference type="AlphaFoldDB" id="A0A6M3IZT4"/>
<evidence type="ECO:0000313" key="1">
    <source>
        <dbReference type="EMBL" id="QJA63169.1"/>
    </source>
</evidence>
<sequence>MATIDSVDLYLSRSASADPGDAFITVEIYNTAAYTTRPNYGVSLGSKTLDITNFPITGSQDFVTFTFDTPISISNNGFYGIYIYGSGIAYDLAGTRFYKGATDWADASDGEPIAGDERFWRRTISSGTWSQTGDTCCYSVNCTGCDDNSSATPDATYYGASSGFGFYCYGIRTYLEGATPPEKPINPTPLHEASDVTLDQTAVTWEDGGGATSYDVYKGTLSGFLELVESGVTDTSYILRSTNWPQYGEAYYWRIDAVNSSGTTAGDEWYFTTLIFAPPTPSGITWTDPGNDSGYTGTPLGTNNMLTVRRLVGAADNCLWIET</sequence>
<reference evidence="1" key="1">
    <citation type="submission" date="2020-03" db="EMBL/GenBank/DDBJ databases">
        <title>The deep terrestrial virosphere.</title>
        <authorList>
            <person name="Holmfeldt K."/>
            <person name="Nilsson E."/>
            <person name="Simone D."/>
            <person name="Lopez-Fernandez M."/>
            <person name="Wu X."/>
            <person name="de Brujin I."/>
            <person name="Lundin D."/>
            <person name="Andersson A."/>
            <person name="Bertilsson S."/>
            <person name="Dopson M."/>
        </authorList>
    </citation>
    <scope>NUCLEOTIDE SEQUENCE</scope>
    <source>
        <strain evidence="1">MM415B00647</strain>
    </source>
</reference>
<evidence type="ECO:0008006" key="2">
    <source>
        <dbReference type="Google" id="ProtNLM"/>
    </source>
</evidence>
<dbReference type="InterPro" id="IPR013783">
    <property type="entry name" value="Ig-like_fold"/>
</dbReference>
<gene>
    <name evidence="1" type="ORF">MM415B00647_0042</name>
</gene>
<dbReference type="InterPro" id="IPR036116">
    <property type="entry name" value="FN3_sf"/>
</dbReference>
<dbReference type="Gene3D" id="2.60.40.10">
    <property type="entry name" value="Immunoglobulins"/>
    <property type="match status" value="1"/>
</dbReference>
<dbReference type="SUPFAM" id="SSF49265">
    <property type="entry name" value="Fibronectin type III"/>
    <property type="match status" value="1"/>
</dbReference>
<name>A0A6M3IZT4_9ZZZZ</name>
<protein>
    <recommendedName>
        <fullName evidence="2">Fibronectin type-III domain-containing protein</fullName>
    </recommendedName>
</protein>
<accession>A0A6M3IZT4</accession>